<comment type="caution">
    <text evidence="1">The sequence shown here is derived from an EMBL/GenBank/DDBJ whole genome shotgun (WGS) entry which is preliminary data.</text>
</comment>
<protein>
    <recommendedName>
        <fullName evidence="3">DUF2591 domain-containing protein</fullName>
    </recommendedName>
</protein>
<evidence type="ECO:0008006" key="3">
    <source>
        <dbReference type="Google" id="ProtNLM"/>
    </source>
</evidence>
<evidence type="ECO:0000313" key="2">
    <source>
        <dbReference type="Proteomes" id="UP000599009"/>
    </source>
</evidence>
<dbReference type="RefSeq" id="WP_132984685.1">
    <property type="nucleotide sequence ID" value="NZ_BMME01000001.1"/>
</dbReference>
<dbReference type="Proteomes" id="UP000599009">
    <property type="component" value="Unassembled WGS sequence"/>
</dbReference>
<name>A0ABQ2EGW3_9GAMM</name>
<reference evidence="2" key="1">
    <citation type="journal article" date="2019" name="Int. J. Syst. Evol. Microbiol.">
        <title>The Global Catalogue of Microorganisms (GCM) 10K type strain sequencing project: providing services to taxonomists for standard genome sequencing and annotation.</title>
        <authorList>
            <consortium name="The Broad Institute Genomics Platform"/>
            <consortium name="The Broad Institute Genome Sequencing Center for Infectious Disease"/>
            <person name="Wu L."/>
            <person name="Ma J."/>
        </authorList>
    </citation>
    <scope>NUCLEOTIDE SEQUENCE [LARGE SCALE GENOMIC DNA]</scope>
    <source>
        <strain evidence="2">CGMCC 1.8985</strain>
    </source>
</reference>
<proteinExistence type="predicted"/>
<gene>
    <name evidence="1" type="ORF">GCM10011394_17740</name>
</gene>
<sequence>MTLPTHLSECIAKTALNLVADERQRQINEKGWTYEHDDQHGGEDLAAAAALYLLPSWMNPDVVTCEDGVMEVVPLSQVIGRGAWEGISRDHDDPATDLDLRIDTVVRGVALGLAELERLMRLREVSDGN</sequence>
<organism evidence="1 2">
    <name type="scientific">Luteimonas terricola</name>
    <dbReference type="NCBI Taxonomy" id="645597"/>
    <lineage>
        <taxon>Bacteria</taxon>
        <taxon>Pseudomonadati</taxon>
        <taxon>Pseudomonadota</taxon>
        <taxon>Gammaproteobacteria</taxon>
        <taxon>Lysobacterales</taxon>
        <taxon>Lysobacteraceae</taxon>
        <taxon>Luteimonas</taxon>
    </lineage>
</organism>
<accession>A0ABQ2EGW3</accession>
<evidence type="ECO:0000313" key="1">
    <source>
        <dbReference type="EMBL" id="GGK08762.1"/>
    </source>
</evidence>
<keyword evidence="2" id="KW-1185">Reference proteome</keyword>
<dbReference type="EMBL" id="BMME01000001">
    <property type="protein sequence ID" value="GGK08762.1"/>
    <property type="molecule type" value="Genomic_DNA"/>
</dbReference>